<dbReference type="PANTHER" id="PTHR31424">
    <property type="entry name" value="PROTEIN CBG23806"/>
    <property type="match status" value="1"/>
</dbReference>
<feature type="region of interest" description="Disordered" evidence="1">
    <location>
        <begin position="275"/>
        <end position="301"/>
    </location>
</feature>
<organism evidence="2 3">
    <name type="scientific">Mytilus edulis</name>
    <name type="common">Blue mussel</name>
    <dbReference type="NCBI Taxonomy" id="6550"/>
    <lineage>
        <taxon>Eukaryota</taxon>
        <taxon>Metazoa</taxon>
        <taxon>Spiralia</taxon>
        <taxon>Lophotrochozoa</taxon>
        <taxon>Mollusca</taxon>
        <taxon>Bivalvia</taxon>
        <taxon>Autobranchia</taxon>
        <taxon>Pteriomorphia</taxon>
        <taxon>Mytilida</taxon>
        <taxon>Mytiloidea</taxon>
        <taxon>Mytilidae</taxon>
        <taxon>Mytilinae</taxon>
        <taxon>Mytilus</taxon>
    </lineage>
</organism>
<accession>A0A8S3RR38</accession>
<feature type="compositionally biased region" description="Basic and acidic residues" evidence="1">
    <location>
        <begin position="287"/>
        <end position="301"/>
    </location>
</feature>
<dbReference type="PANTHER" id="PTHR31424:SF3">
    <property type="entry name" value="RING-TYPE DOMAIN-CONTAINING PROTEIN"/>
    <property type="match status" value="1"/>
</dbReference>
<keyword evidence="3" id="KW-1185">Reference proteome</keyword>
<comment type="caution">
    <text evidence="2">The sequence shown here is derived from an EMBL/GenBank/DDBJ whole genome shotgun (WGS) entry which is preliminary data.</text>
</comment>
<sequence length="367" mass="42091">MQTLKTQSAKALWFAETYGLTPKNLVFETEHGEDINIRFGEQTESQSENDEIRLKEILFLLDKFAISDQAYHEIAMKTNDLPKFYLIKNCRDKFNEGIQLERTPGNVPGAFLNFRSEVENAIKQKFDDVPTDDAQKKVRIKVSGDGTKVSRISNYVVMSFSLIDDATSLSSVHQKTLAIVKCTENYENIRSSLKPLFDDINKLYSEGADPINIFSLTVQREILDRDLARQILDNEKLSLKMHPGNHIKFIKFNRGKVIRPLHQFKKFLKLLSPLPPTPKKRQLNASSEKKDSNHLTLPDKKATGEGKKWQRFLAPLILLSKERVAETIRGVRKEVVSSPTYVHFYNMDTVVSGNKRRLSFLTERCTP</sequence>
<dbReference type="EMBL" id="CAJPWZ010001248">
    <property type="protein sequence ID" value="CAG2210920.1"/>
    <property type="molecule type" value="Genomic_DNA"/>
</dbReference>
<evidence type="ECO:0000256" key="1">
    <source>
        <dbReference type="SAM" id="MobiDB-lite"/>
    </source>
</evidence>
<dbReference type="Proteomes" id="UP000683360">
    <property type="component" value="Unassembled WGS sequence"/>
</dbReference>
<evidence type="ECO:0000313" key="2">
    <source>
        <dbReference type="EMBL" id="CAG2210920.1"/>
    </source>
</evidence>
<name>A0A8S3RR38_MYTED</name>
<proteinExistence type="predicted"/>
<dbReference type="OrthoDB" id="6152204at2759"/>
<evidence type="ECO:0000313" key="3">
    <source>
        <dbReference type="Proteomes" id="UP000683360"/>
    </source>
</evidence>
<protein>
    <submittedName>
        <fullName evidence="2">Uncharacterized protein</fullName>
    </submittedName>
</protein>
<reference evidence="2" key="1">
    <citation type="submission" date="2021-03" db="EMBL/GenBank/DDBJ databases">
        <authorList>
            <person name="Bekaert M."/>
        </authorList>
    </citation>
    <scope>NUCLEOTIDE SEQUENCE</scope>
</reference>
<gene>
    <name evidence="2" type="ORF">MEDL_24993</name>
</gene>
<dbReference type="AlphaFoldDB" id="A0A8S3RR38"/>